<gene>
    <name evidence="2" type="ORF">GCM10023210_37790</name>
</gene>
<comment type="caution">
    <text evidence="2">The sequence shown here is derived from an EMBL/GenBank/DDBJ whole genome shotgun (WGS) entry which is preliminary data.</text>
</comment>
<dbReference type="RefSeq" id="WP_345207536.1">
    <property type="nucleotide sequence ID" value="NZ_BAABHX010000008.1"/>
</dbReference>
<organism evidence="2 3">
    <name type="scientific">Chryseobacterium ginsengisoli</name>
    <dbReference type="NCBI Taxonomy" id="363853"/>
    <lineage>
        <taxon>Bacteria</taxon>
        <taxon>Pseudomonadati</taxon>
        <taxon>Bacteroidota</taxon>
        <taxon>Flavobacteriia</taxon>
        <taxon>Flavobacteriales</taxon>
        <taxon>Weeksellaceae</taxon>
        <taxon>Chryseobacterium group</taxon>
        <taxon>Chryseobacterium</taxon>
    </lineage>
</organism>
<keyword evidence="3" id="KW-1185">Reference proteome</keyword>
<feature type="transmembrane region" description="Helical" evidence="1">
    <location>
        <begin position="196"/>
        <end position="220"/>
    </location>
</feature>
<feature type="transmembrane region" description="Helical" evidence="1">
    <location>
        <begin position="93"/>
        <end position="111"/>
    </location>
</feature>
<sequence length="237" mass="28136">MITFFQEREIEKYLWEKKISGKLLTEIKDHMISQILEIQNNENLNFEKAFQETKVNWSKDLMLVRKNIFSSQKITKIAYELDKNKNKNIFLKSLLYSLIVVVFQIVSALVLSESWYLGIHIFKIIFAVLPFALIVMYIQQKYLANKVHRDNIVVNNFIHPLFVFAVTLILDNFIKLPKNSLSIIYDYINYGSRGEITTYVFAKSVIAGVFLLTFYLFSYFSLRENIRRFKNYKKLYS</sequence>
<evidence type="ECO:0000256" key="1">
    <source>
        <dbReference type="SAM" id="Phobius"/>
    </source>
</evidence>
<proteinExistence type="predicted"/>
<dbReference type="Proteomes" id="UP001500353">
    <property type="component" value="Unassembled WGS sequence"/>
</dbReference>
<keyword evidence="1" id="KW-1133">Transmembrane helix</keyword>
<reference evidence="3" key="1">
    <citation type="journal article" date="2019" name="Int. J. Syst. Evol. Microbiol.">
        <title>The Global Catalogue of Microorganisms (GCM) 10K type strain sequencing project: providing services to taxonomists for standard genome sequencing and annotation.</title>
        <authorList>
            <consortium name="The Broad Institute Genomics Platform"/>
            <consortium name="The Broad Institute Genome Sequencing Center for Infectious Disease"/>
            <person name="Wu L."/>
            <person name="Ma J."/>
        </authorList>
    </citation>
    <scope>NUCLEOTIDE SEQUENCE [LARGE SCALE GENOMIC DNA]</scope>
    <source>
        <strain evidence="3">JCM 18019</strain>
    </source>
</reference>
<keyword evidence="1" id="KW-0472">Membrane</keyword>
<keyword evidence="1" id="KW-0812">Transmembrane</keyword>
<evidence type="ECO:0000313" key="2">
    <source>
        <dbReference type="EMBL" id="GAA5099891.1"/>
    </source>
</evidence>
<feature type="transmembrane region" description="Helical" evidence="1">
    <location>
        <begin position="157"/>
        <end position="176"/>
    </location>
</feature>
<protein>
    <submittedName>
        <fullName evidence="2">Uncharacterized protein</fullName>
    </submittedName>
</protein>
<feature type="transmembrane region" description="Helical" evidence="1">
    <location>
        <begin position="117"/>
        <end position="137"/>
    </location>
</feature>
<dbReference type="EMBL" id="BAABHX010000008">
    <property type="protein sequence ID" value="GAA5099891.1"/>
    <property type="molecule type" value="Genomic_DNA"/>
</dbReference>
<accession>A0ABP9MPU1</accession>
<name>A0ABP9MPU1_9FLAO</name>
<evidence type="ECO:0000313" key="3">
    <source>
        <dbReference type="Proteomes" id="UP001500353"/>
    </source>
</evidence>